<evidence type="ECO:0000313" key="1">
    <source>
        <dbReference type="EMBL" id="BCB88306.1"/>
    </source>
</evidence>
<reference evidence="1 2" key="1">
    <citation type="submission" date="2020-03" db="EMBL/GenBank/DDBJ databases">
        <title>Whole genome shotgun sequence of Phytohabitans suffuscus NBRC 105367.</title>
        <authorList>
            <person name="Komaki H."/>
            <person name="Tamura T."/>
        </authorList>
    </citation>
    <scope>NUCLEOTIDE SEQUENCE [LARGE SCALE GENOMIC DNA]</scope>
    <source>
        <strain evidence="1 2">NBRC 105367</strain>
    </source>
</reference>
<dbReference type="KEGG" id="psuu:Psuf_056190"/>
<name>A0A6F8YQH7_9ACTN</name>
<dbReference type="Proteomes" id="UP000503011">
    <property type="component" value="Chromosome"/>
</dbReference>
<organism evidence="1 2">
    <name type="scientific">Phytohabitans suffuscus</name>
    <dbReference type="NCBI Taxonomy" id="624315"/>
    <lineage>
        <taxon>Bacteria</taxon>
        <taxon>Bacillati</taxon>
        <taxon>Actinomycetota</taxon>
        <taxon>Actinomycetes</taxon>
        <taxon>Micromonosporales</taxon>
        <taxon>Micromonosporaceae</taxon>
    </lineage>
</organism>
<keyword evidence="2" id="KW-1185">Reference proteome</keyword>
<proteinExistence type="predicted"/>
<accession>A0A6F8YQH7</accession>
<sequence length="127" mass="13710">MSGDIAKALGQIAVDVRHLEGVGTYLDTLVRLLQKGQSCVRAADEATVSRGGRGGSAFGGYPVGGVPELHRKTDGTRVAVQRNLQNLVTACHDTAQALRDIAKEYKTVEERNKLDAAQVLNRLGRRR</sequence>
<gene>
    <name evidence="1" type="ORF">Psuf_056190</name>
</gene>
<dbReference type="EMBL" id="AP022871">
    <property type="protein sequence ID" value="BCB88306.1"/>
    <property type="molecule type" value="Genomic_DNA"/>
</dbReference>
<evidence type="ECO:0000313" key="2">
    <source>
        <dbReference type="Proteomes" id="UP000503011"/>
    </source>
</evidence>
<reference evidence="1 2" key="2">
    <citation type="submission" date="2020-03" db="EMBL/GenBank/DDBJ databases">
        <authorList>
            <person name="Ichikawa N."/>
            <person name="Kimura A."/>
            <person name="Kitahashi Y."/>
            <person name="Uohara A."/>
        </authorList>
    </citation>
    <scope>NUCLEOTIDE SEQUENCE [LARGE SCALE GENOMIC DNA]</scope>
    <source>
        <strain evidence="1 2">NBRC 105367</strain>
    </source>
</reference>
<protein>
    <submittedName>
        <fullName evidence="1">Uncharacterized protein</fullName>
    </submittedName>
</protein>
<dbReference type="AlphaFoldDB" id="A0A6F8YQH7"/>
<dbReference type="RefSeq" id="WP_173159663.1">
    <property type="nucleotide sequence ID" value="NZ_AP022871.1"/>
</dbReference>